<name>K3YVD3_SETIT</name>
<sequence length="238" mass="25904">MDDRNWTSSVSWRSSLASSSAAALGVRCTLQSTLTPLAPVASGRLLPNSSMSQALLPPSGDAVLEGLAVPVAADGDPLPRAVPRAAALDGAAHPGAGVAILPPGEADPHPDLERQRDQARAKEQSEILRLKREAKALMKRTAAEEPLPSAGKKRKKVITTPVTKELIEFMIAKPHKPLDGFPEEKLATFSQEIREFYAKRKAIADKVLEYEQALIKQFEKRDYAEDYTEVEVTDNEDN</sequence>
<organism evidence="2 3">
    <name type="scientific">Setaria italica</name>
    <name type="common">Foxtail millet</name>
    <name type="synonym">Panicum italicum</name>
    <dbReference type="NCBI Taxonomy" id="4555"/>
    <lineage>
        <taxon>Eukaryota</taxon>
        <taxon>Viridiplantae</taxon>
        <taxon>Streptophyta</taxon>
        <taxon>Embryophyta</taxon>
        <taxon>Tracheophyta</taxon>
        <taxon>Spermatophyta</taxon>
        <taxon>Magnoliopsida</taxon>
        <taxon>Liliopsida</taxon>
        <taxon>Poales</taxon>
        <taxon>Poaceae</taxon>
        <taxon>PACMAD clade</taxon>
        <taxon>Panicoideae</taxon>
        <taxon>Panicodae</taxon>
        <taxon>Paniceae</taxon>
        <taxon>Cenchrinae</taxon>
        <taxon>Setaria</taxon>
    </lineage>
</organism>
<dbReference type="EnsemblPlants" id="KQL30162">
    <property type="protein sequence ID" value="KQL30162"/>
    <property type="gene ID" value="SETIT_018229mg"/>
</dbReference>
<dbReference type="AlphaFoldDB" id="K3YVD3"/>
<reference evidence="3" key="1">
    <citation type="journal article" date="2012" name="Nat. Biotechnol.">
        <title>Reference genome sequence of the model plant Setaria.</title>
        <authorList>
            <person name="Bennetzen J.L."/>
            <person name="Schmutz J."/>
            <person name="Wang H."/>
            <person name="Percifield R."/>
            <person name="Hawkins J."/>
            <person name="Pontaroli A.C."/>
            <person name="Estep M."/>
            <person name="Feng L."/>
            <person name="Vaughn J.N."/>
            <person name="Grimwood J."/>
            <person name="Jenkins J."/>
            <person name="Barry K."/>
            <person name="Lindquist E."/>
            <person name="Hellsten U."/>
            <person name="Deshpande S."/>
            <person name="Wang X."/>
            <person name="Wu X."/>
            <person name="Mitros T."/>
            <person name="Triplett J."/>
            <person name="Yang X."/>
            <person name="Ye C.Y."/>
            <person name="Mauro-Herrera M."/>
            <person name="Wang L."/>
            <person name="Li P."/>
            <person name="Sharma M."/>
            <person name="Sharma R."/>
            <person name="Ronald P.C."/>
            <person name="Panaud O."/>
            <person name="Kellogg E.A."/>
            <person name="Brutnell T.P."/>
            <person name="Doust A.N."/>
            <person name="Tuskan G.A."/>
            <person name="Rokhsar D."/>
            <person name="Devos K.M."/>
        </authorList>
    </citation>
    <scope>NUCLEOTIDE SEQUENCE [LARGE SCALE GENOMIC DNA]</scope>
    <source>
        <strain evidence="3">cv. Yugu1</strain>
    </source>
</reference>
<dbReference type="HOGENOM" id="CLU_1167580_0_0_1"/>
<evidence type="ECO:0000313" key="2">
    <source>
        <dbReference type="EnsemblPlants" id="KQL30162"/>
    </source>
</evidence>
<evidence type="ECO:0000313" key="3">
    <source>
        <dbReference type="Proteomes" id="UP000004995"/>
    </source>
</evidence>
<keyword evidence="3" id="KW-1185">Reference proteome</keyword>
<reference evidence="2" key="2">
    <citation type="submission" date="2018-08" db="UniProtKB">
        <authorList>
            <consortium name="EnsemblPlants"/>
        </authorList>
    </citation>
    <scope>IDENTIFICATION</scope>
    <source>
        <strain evidence="2">Yugu1</strain>
    </source>
</reference>
<dbReference type="InParanoid" id="K3YVD3"/>
<dbReference type="Proteomes" id="UP000004995">
    <property type="component" value="Unassembled WGS sequence"/>
</dbReference>
<protein>
    <submittedName>
        <fullName evidence="2">Uncharacterized protein</fullName>
    </submittedName>
</protein>
<dbReference type="EMBL" id="AGNK02000399">
    <property type="status" value="NOT_ANNOTATED_CDS"/>
    <property type="molecule type" value="Genomic_DNA"/>
</dbReference>
<feature type="compositionally biased region" description="Basic and acidic residues" evidence="1">
    <location>
        <begin position="106"/>
        <end position="124"/>
    </location>
</feature>
<proteinExistence type="predicted"/>
<feature type="region of interest" description="Disordered" evidence="1">
    <location>
        <begin position="94"/>
        <end position="124"/>
    </location>
</feature>
<accession>K3YVD3</accession>
<evidence type="ECO:0000256" key="1">
    <source>
        <dbReference type="SAM" id="MobiDB-lite"/>
    </source>
</evidence>
<dbReference type="Gramene" id="KQL30162">
    <property type="protein sequence ID" value="KQL30162"/>
    <property type="gene ID" value="SETIT_018229mg"/>
</dbReference>